<organism evidence="1 2">
    <name type="scientific">Luteolibacter ambystomatis</name>
    <dbReference type="NCBI Taxonomy" id="2824561"/>
    <lineage>
        <taxon>Bacteria</taxon>
        <taxon>Pseudomonadati</taxon>
        <taxon>Verrucomicrobiota</taxon>
        <taxon>Verrucomicrobiia</taxon>
        <taxon>Verrucomicrobiales</taxon>
        <taxon>Verrucomicrobiaceae</taxon>
        <taxon>Luteolibacter</taxon>
    </lineage>
</organism>
<evidence type="ECO:0000313" key="1">
    <source>
        <dbReference type="EMBL" id="QUE50981.1"/>
    </source>
</evidence>
<dbReference type="KEGG" id="lamb:KBB96_19255"/>
<proteinExistence type="predicted"/>
<name>A0A975G908_9BACT</name>
<dbReference type="Proteomes" id="UP000676169">
    <property type="component" value="Chromosome"/>
</dbReference>
<reference evidence="1" key="1">
    <citation type="submission" date="2021-04" db="EMBL/GenBank/DDBJ databases">
        <title>Luteolibacter sp. 32A isolated from the skin of an Anderson's salamander (Ambystoma andersonii).</title>
        <authorList>
            <person name="Spergser J."/>
            <person name="Busse H.-J."/>
        </authorList>
    </citation>
    <scope>NUCLEOTIDE SEQUENCE</scope>
    <source>
        <strain evidence="1">32A</strain>
    </source>
</reference>
<accession>A0A975G908</accession>
<keyword evidence="2" id="KW-1185">Reference proteome</keyword>
<dbReference type="RefSeq" id="WP_211631120.1">
    <property type="nucleotide sequence ID" value="NZ_CP073100.1"/>
</dbReference>
<evidence type="ECO:0000313" key="2">
    <source>
        <dbReference type="Proteomes" id="UP000676169"/>
    </source>
</evidence>
<sequence length="249" mass="27739">MTAAWALPLCVAAALSSCIRIPVSTDLKKVRVAAVIPAASKVEAKGAATSKDPDVMVWMIADNLHTGMVFPYDWLLESGFRPPADFPKAKYVTMSWGNREAYLKKAWLTPWQAVRALCWPSPSVMEIIPFDYNVVDVCHYQHVWRKLVPRDRGPAVASFLNGCVSHHPDGTPIVLGTSSWGKGVVVESPWKYNIPRVCNIWTVQVMEACGCEVHPWGAMTENGVVKQAEKPRNGFQKIWDAYDKQDAKE</sequence>
<dbReference type="InterPro" id="IPR011727">
    <property type="entry name" value="CHP02117"/>
</dbReference>
<protein>
    <submittedName>
        <fullName evidence="1">DUF2459 domain-containing protein</fullName>
    </submittedName>
</protein>
<dbReference type="Pfam" id="PF09601">
    <property type="entry name" value="DUF2459"/>
    <property type="match status" value="1"/>
</dbReference>
<dbReference type="AlphaFoldDB" id="A0A975G908"/>
<gene>
    <name evidence="1" type="ORF">KBB96_19255</name>
</gene>
<dbReference type="EMBL" id="CP073100">
    <property type="protein sequence ID" value="QUE50981.1"/>
    <property type="molecule type" value="Genomic_DNA"/>
</dbReference>